<protein>
    <submittedName>
        <fullName evidence="3">Uncharacterized protein</fullName>
    </submittedName>
</protein>
<keyword evidence="2" id="KW-0472">Membrane</keyword>
<feature type="transmembrane region" description="Helical" evidence="2">
    <location>
        <begin position="12"/>
        <end position="30"/>
    </location>
</feature>
<dbReference type="Proteomes" id="UP000184488">
    <property type="component" value="Unassembled WGS sequence"/>
</dbReference>
<dbReference type="AlphaFoldDB" id="A0A1M6GYL3"/>
<evidence type="ECO:0000313" key="4">
    <source>
        <dbReference type="Proteomes" id="UP000184488"/>
    </source>
</evidence>
<keyword evidence="2" id="KW-1133">Transmembrane helix</keyword>
<dbReference type="RefSeq" id="WP_073312123.1">
    <property type="nucleotide sequence ID" value="NZ_FQZI01000006.1"/>
</dbReference>
<keyword evidence="4" id="KW-1185">Reference proteome</keyword>
<proteinExistence type="predicted"/>
<feature type="coiled-coil region" evidence="1">
    <location>
        <begin position="68"/>
        <end position="133"/>
    </location>
</feature>
<accession>A0A1M6GYL3</accession>
<evidence type="ECO:0000256" key="1">
    <source>
        <dbReference type="SAM" id="Coils"/>
    </source>
</evidence>
<keyword evidence="2" id="KW-0812">Transmembrane</keyword>
<gene>
    <name evidence="3" type="ORF">SAMN05444363_2801</name>
</gene>
<name>A0A1M6GYL3_9FLAO</name>
<evidence type="ECO:0000313" key="3">
    <source>
        <dbReference type="EMBL" id="SHJ15027.1"/>
    </source>
</evidence>
<dbReference type="OrthoDB" id="1115172at2"/>
<organism evidence="3 4">
    <name type="scientific">Flavobacterium terrae</name>
    <dbReference type="NCBI Taxonomy" id="415425"/>
    <lineage>
        <taxon>Bacteria</taxon>
        <taxon>Pseudomonadati</taxon>
        <taxon>Bacteroidota</taxon>
        <taxon>Flavobacteriia</taxon>
        <taxon>Flavobacteriales</taxon>
        <taxon>Flavobacteriaceae</taxon>
        <taxon>Flavobacterium</taxon>
    </lineage>
</organism>
<dbReference type="EMBL" id="FQZI01000006">
    <property type="protein sequence ID" value="SHJ15027.1"/>
    <property type="molecule type" value="Genomic_DNA"/>
</dbReference>
<dbReference type="STRING" id="415425.SAMN05444363_2801"/>
<evidence type="ECO:0000256" key="2">
    <source>
        <dbReference type="SAM" id="Phobius"/>
    </source>
</evidence>
<keyword evidence="1" id="KW-0175">Coiled coil</keyword>
<reference evidence="4" key="1">
    <citation type="submission" date="2016-11" db="EMBL/GenBank/DDBJ databases">
        <authorList>
            <person name="Varghese N."/>
            <person name="Submissions S."/>
        </authorList>
    </citation>
    <scope>NUCLEOTIDE SEQUENCE [LARGE SCALE GENOMIC DNA]</scope>
    <source>
        <strain evidence="4">DSM 18829</strain>
    </source>
</reference>
<sequence length="292" mass="32414">MSAQNSNNSGLKAIIAILSLLLIGSLIYMYKLTSDSKQVEEVLITEKDAVLKDLAIAKDSLESAISSNSSLSEELVAERDRVQKLMADIEKSQGDVKAMAKYKEEALKLRGSIARLMKEVEVLKSENKSLVTRIDSTNVVLTDARRVNDTLVSQNDYLAKTVEKGSKLTVLNLQSTALKQRSSGKQIETDKASRADVLKISFMIAENQIAKSGDKMYYVQVIDSKNNVVGEKKMETFGEKALTYSFIATVKYENKTVKVEKDLPVDNVQAGTYFVNIFDKSELVSKTSFNLR</sequence>